<dbReference type="AlphaFoldDB" id="A0A5C2SBI9"/>
<proteinExistence type="inferred from homology"/>
<dbReference type="Proteomes" id="UP000313359">
    <property type="component" value="Unassembled WGS sequence"/>
</dbReference>
<feature type="signal peptide" evidence="3">
    <location>
        <begin position="1"/>
        <end position="18"/>
    </location>
</feature>
<sequence>MSKSLLIFLLALPQISLAARCRCLYGDLCWPNESEFAQLSGQVSQPLLLPVPPARPCYISANSSQCAEVIVGWNDGNWRANQTGAMQSPNFETFAFNNGTIDACYINTALDVPCRQGSVSVIGVDARSVGDIQAAVKFAAKHNLRLAVKNTGHDYLGRSDGRGSFLIWTHNMKNITVNALFTPAGAPASESYNHAITLEAGVQWHEAYTAANASGRVLVGGVSAGGSVGAAGGWLLGGGHSALSPSFGLGVDNVLEISLVTSNGSFLVANAHQHPDLFWALRGGGGGTFGVVTSVTYRTRPSFPVIAAFLAASINASSPNTALSQAFTELVRITPQLTDEGWGGYTIFSPSNGSLFFTSLYIVPAASPASAGQANATMNAYFAYVQELAANSTQSGNPADAVALQAAFTTPFPTWYDWYATLFTTGEQVGNNVEIGSWLLPRDVVESDYEHVAETLLTIPGITCPVAGGAVSNVSSSATGLNPAWRKAAAHVVGGVSWAEGATIDEINALRDRLKNNTAKLRGLAPQSGAYFNEASLYEPDPAHSFFGSHYTKLRAIKSVYDPIDLFIVAEGVGSDEWDKTLTCRK</sequence>
<feature type="chain" id="PRO_5022711724" evidence="3">
    <location>
        <begin position="19"/>
        <end position="586"/>
    </location>
</feature>
<keyword evidence="2" id="KW-0560">Oxidoreductase</keyword>
<keyword evidence="6" id="KW-1185">Reference proteome</keyword>
<dbReference type="InterPro" id="IPR016166">
    <property type="entry name" value="FAD-bd_PCMH"/>
</dbReference>
<name>A0A5C2SBI9_9APHY</name>
<dbReference type="OrthoDB" id="9983560at2759"/>
<dbReference type="PROSITE" id="PS51387">
    <property type="entry name" value="FAD_PCMH"/>
    <property type="match status" value="1"/>
</dbReference>
<dbReference type="Gene3D" id="3.30.465.10">
    <property type="match status" value="1"/>
</dbReference>
<dbReference type="Pfam" id="PF01565">
    <property type="entry name" value="FAD_binding_4"/>
    <property type="match status" value="1"/>
</dbReference>
<dbReference type="EMBL" id="ML122263">
    <property type="protein sequence ID" value="RPD61130.1"/>
    <property type="molecule type" value="Genomic_DNA"/>
</dbReference>
<dbReference type="InterPro" id="IPR036318">
    <property type="entry name" value="FAD-bd_PCMH-like_sf"/>
</dbReference>
<dbReference type="GO" id="GO:0016491">
    <property type="term" value="F:oxidoreductase activity"/>
    <property type="evidence" value="ECO:0007669"/>
    <property type="project" value="UniProtKB-KW"/>
</dbReference>
<dbReference type="PANTHER" id="PTHR13878:SF91">
    <property type="entry name" value="FAD BINDING DOMAIN PROTEIN (AFU_ORTHOLOGUE AFUA_6G12070)-RELATED"/>
    <property type="match status" value="1"/>
</dbReference>
<dbReference type="SUPFAM" id="SSF56176">
    <property type="entry name" value="FAD-binding/transporter-associated domain-like"/>
    <property type="match status" value="1"/>
</dbReference>
<evidence type="ECO:0000256" key="3">
    <source>
        <dbReference type="SAM" id="SignalP"/>
    </source>
</evidence>
<dbReference type="GO" id="GO:0071949">
    <property type="term" value="F:FAD binding"/>
    <property type="evidence" value="ECO:0007669"/>
    <property type="project" value="InterPro"/>
</dbReference>
<comment type="similarity">
    <text evidence="1">Belongs to the oxygen-dependent FAD-linked oxidoreductase family.</text>
</comment>
<dbReference type="InterPro" id="IPR012951">
    <property type="entry name" value="BBE"/>
</dbReference>
<dbReference type="InterPro" id="IPR016169">
    <property type="entry name" value="FAD-bd_PCMH_sub2"/>
</dbReference>
<dbReference type="Pfam" id="PF08031">
    <property type="entry name" value="BBE"/>
    <property type="match status" value="1"/>
</dbReference>
<protein>
    <submittedName>
        <fullName evidence="5">FAD-binding domain-containing protein</fullName>
    </submittedName>
</protein>
<accession>A0A5C2SBI9</accession>
<evidence type="ECO:0000313" key="6">
    <source>
        <dbReference type="Proteomes" id="UP000313359"/>
    </source>
</evidence>
<organism evidence="5 6">
    <name type="scientific">Lentinus tigrinus ALCF2SS1-6</name>
    <dbReference type="NCBI Taxonomy" id="1328759"/>
    <lineage>
        <taxon>Eukaryota</taxon>
        <taxon>Fungi</taxon>
        <taxon>Dikarya</taxon>
        <taxon>Basidiomycota</taxon>
        <taxon>Agaricomycotina</taxon>
        <taxon>Agaricomycetes</taxon>
        <taxon>Polyporales</taxon>
        <taxon>Polyporaceae</taxon>
        <taxon>Lentinus</taxon>
    </lineage>
</organism>
<evidence type="ECO:0000259" key="4">
    <source>
        <dbReference type="PROSITE" id="PS51387"/>
    </source>
</evidence>
<feature type="domain" description="FAD-binding PCMH-type" evidence="4">
    <location>
        <begin position="114"/>
        <end position="302"/>
    </location>
</feature>
<dbReference type="InterPro" id="IPR050432">
    <property type="entry name" value="FAD-linked_Oxidoreductases_BP"/>
</dbReference>
<dbReference type="PANTHER" id="PTHR13878">
    <property type="entry name" value="GULONOLACTONE OXIDASE"/>
    <property type="match status" value="1"/>
</dbReference>
<evidence type="ECO:0000313" key="5">
    <source>
        <dbReference type="EMBL" id="RPD61130.1"/>
    </source>
</evidence>
<gene>
    <name evidence="5" type="ORF">L227DRAFT_500950</name>
</gene>
<keyword evidence="3" id="KW-0732">Signal</keyword>
<reference evidence="5" key="1">
    <citation type="journal article" date="2018" name="Genome Biol. Evol.">
        <title>Genomics and development of Lentinus tigrinus, a white-rot wood-decaying mushroom with dimorphic fruiting bodies.</title>
        <authorList>
            <person name="Wu B."/>
            <person name="Xu Z."/>
            <person name="Knudson A."/>
            <person name="Carlson A."/>
            <person name="Chen N."/>
            <person name="Kovaka S."/>
            <person name="LaButti K."/>
            <person name="Lipzen A."/>
            <person name="Pennachio C."/>
            <person name="Riley R."/>
            <person name="Schakwitz W."/>
            <person name="Umezawa K."/>
            <person name="Ohm R.A."/>
            <person name="Grigoriev I.V."/>
            <person name="Nagy L.G."/>
            <person name="Gibbons J."/>
            <person name="Hibbett D."/>
        </authorList>
    </citation>
    <scope>NUCLEOTIDE SEQUENCE [LARGE SCALE GENOMIC DNA]</scope>
    <source>
        <strain evidence="5">ALCF2SS1-6</strain>
    </source>
</reference>
<evidence type="ECO:0000256" key="1">
    <source>
        <dbReference type="ARBA" id="ARBA00005466"/>
    </source>
</evidence>
<evidence type="ECO:0000256" key="2">
    <source>
        <dbReference type="ARBA" id="ARBA00023002"/>
    </source>
</evidence>
<dbReference type="STRING" id="1328759.A0A5C2SBI9"/>
<dbReference type="InterPro" id="IPR006094">
    <property type="entry name" value="Oxid_FAD_bind_N"/>
</dbReference>